<keyword evidence="2" id="KW-1185">Reference proteome</keyword>
<protein>
    <submittedName>
        <fullName evidence="1">Uncharacterized protein</fullName>
    </submittedName>
</protein>
<accession>A0A6V7HAA4</accession>
<dbReference type="AlphaFoldDB" id="A0A6V7HAA4"/>
<evidence type="ECO:0000313" key="1">
    <source>
        <dbReference type="EMBL" id="CAD1477186.1"/>
    </source>
</evidence>
<evidence type="ECO:0000313" key="2">
    <source>
        <dbReference type="Proteomes" id="UP000752696"/>
    </source>
</evidence>
<comment type="caution">
    <text evidence="1">The sequence shown here is derived from an EMBL/GenBank/DDBJ whole genome shotgun (WGS) entry which is preliminary data.</text>
</comment>
<reference evidence="1" key="1">
    <citation type="submission" date="2020-07" db="EMBL/GenBank/DDBJ databases">
        <authorList>
            <person name="Nazaruddin N."/>
        </authorList>
    </citation>
    <scope>NUCLEOTIDE SEQUENCE</scope>
</reference>
<dbReference type="EMBL" id="CAJDYZ010009869">
    <property type="protein sequence ID" value="CAD1477186.1"/>
    <property type="molecule type" value="Genomic_DNA"/>
</dbReference>
<dbReference type="Proteomes" id="UP000752696">
    <property type="component" value="Unassembled WGS sequence"/>
</dbReference>
<feature type="non-terminal residue" evidence="1">
    <location>
        <position position="1"/>
    </location>
</feature>
<organism evidence="1 2">
    <name type="scientific">Heterotrigona itama</name>
    <dbReference type="NCBI Taxonomy" id="395501"/>
    <lineage>
        <taxon>Eukaryota</taxon>
        <taxon>Metazoa</taxon>
        <taxon>Ecdysozoa</taxon>
        <taxon>Arthropoda</taxon>
        <taxon>Hexapoda</taxon>
        <taxon>Insecta</taxon>
        <taxon>Pterygota</taxon>
        <taxon>Neoptera</taxon>
        <taxon>Endopterygota</taxon>
        <taxon>Hymenoptera</taxon>
        <taxon>Apocrita</taxon>
        <taxon>Aculeata</taxon>
        <taxon>Apoidea</taxon>
        <taxon>Anthophila</taxon>
        <taxon>Apidae</taxon>
        <taxon>Heterotrigona</taxon>
    </lineage>
</organism>
<name>A0A6V7HAA4_9HYME</name>
<proteinExistence type="predicted"/>
<gene>
    <name evidence="1" type="ORF">MHI_LOCUS714368</name>
</gene>
<sequence>ASKQCCILGRSVNGHNQFDPCVATGSIRMMGIIRKNGSNGAVEAAVVVDSSISNGTMCHHLARNNEK</sequence>